<feature type="transmembrane region" description="Helical" evidence="6">
    <location>
        <begin position="44"/>
        <end position="65"/>
    </location>
</feature>
<keyword evidence="5 6" id="KW-0472">Membrane</keyword>
<accession>A0ABW5LSV6</accession>
<feature type="transmembrane region" description="Helical" evidence="6">
    <location>
        <begin position="257"/>
        <end position="276"/>
    </location>
</feature>
<protein>
    <submittedName>
        <fullName evidence="7">Geranylgeranylglycerol-phosphate geranylgeranyltransferase</fullName>
    </submittedName>
</protein>
<dbReference type="Gene3D" id="1.10.357.140">
    <property type="entry name" value="UbiA prenyltransferase"/>
    <property type="match status" value="1"/>
</dbReference>
<keyword evidence="2" id="KW-1003">Cell membrane</keyword>
<dbReference type="PANTHER" id="PTHR42723">
    <property type="entry name" value="CHLOROPHYLL SYNTHASE"/>
    <property type="match status" value="1"/>
</dbReference>
<feature type="transmembrane region" description="Helical" evidence="6">
    <location>
        <begin position="86"/>
        <end position="105"/>
    </location>
</feature>
<evidence type="ECO:0000256" key="4">
    <source>
        <dbReference type="ARBA" id="ARBA00022989"/>
    </source>
</evidence>
<evidence type="ECO:0000256" key="3">
    <source>
        <dbReference type="ARBA" id="ARBA00022692"/>
    </source>
</evidence>
<feature type="transmembrane region" description="Helical" evidence="6">
    <location>
        <begin position="12"/>
        <end position="32"/>
    </location>
</feature>
<dbReference type="CDD" id="cd13961">
    <property type="entry name" value="PT_UbiA_DGGGPS"/>
    <property type="match status" value="1"/>
</dbReference>
<comment type="subcellular location">
    <subcellularLocation>
        <location evidence="1">Membrane</location>
        <topology evidence="1">Multi-pass membrane protein</topology>
    </subcellularLocation>
</comment>
<evidence type="ECO:0000256" key="1">
    <source>
        <dbReference type="ARBA" id="ARBA00004141"/>
    </source>
</evidence>
<dbReference type="PANTHER" id="PTHR42723:SF1">
    <property type="entry name" value="CHLOROPHYLL SYNTHASE, CHLOROPLASTIC"/>
    <property type="match status" value="1"/>
</dbReference>
<name>A0ABW5LSV6_9FLAO</name>
<dbReference type="InterPro" id="IPR000537">
    <property type="entry name" value="UbiA_prenyltransferase"/>
</dbReference>
<sequence>MISFLKLIRYQNLLMVLLTMILTKYALVHYLFPQAGLTNFDFALLSMSVLFITAGGYIVNDIYDVDVDKINKPKKVIVTASISKRNAWVLYSIFSLIGLGLGVYLSIDKHLYNYIIFFIATTLGLLVYSVYFQRIPLIGNVLIATLCAFVIYVTKVFDLSMSGEAFDNAFEKLGPIKLSFWLLLYYFFLRISFGITLIREILKDIEDINGDYNGRYQTLPILLGIKRTRNLVIFLSILLFLYTILAAWASIHFDFLVVTYTLFGISLLLLSFIYKIWSANSKKEFSQLSNLLKIIMLLGILSIGLFKFI</sequence>
<evidence type="ECO:0000256" key="2">
    <source>
        <dbReference type="ARBA" id="ARBA00022475"/>
    </source>
</evidence>
<feature type="transmembrane region" description="Helical" evidence="6">
    <location>
        <begin position="111"/>
        <end position="130"/>
    </location>
</feature>
<feature type="transmembrane region" description="Helical" evidence="6">
    <location>
        <begin position="288"/>
        <end position="306"/>
    </location>
</feature>
<dbReference type="InterPro" id="IPR050475">
    <property type="entry name" value="Prenyltransferase_related"/>
</dbReference>
<gene>
    <name evidence="7" type="ORF">ACFSRZ_09970</name>
</gene>
<proteinExistence type="predicted"/>
<reference evidence="8" key="1">
    <citation type="journal article" date="2019" name="Int. J. Syst. Evol. Microbiol.">
        <title>The Global Catalogue of Microorganisms (GCM) 10K type strain sequencing project: providing services to taxonomists for standard genome sequencing and annotation.</title>
        <authorList>
            <consortium name="The Broad Institute Genomics Platform"/>
            <consortium name="The Broad Institute Genome Sequencing Center for Infectious Disease"/>
            <person name="Wu L."/>
            <person name="Ma J."/>
        </authorList>
    </citation>
    <scope>NUCLEOTIDE SEQUENCE [LARGE SCALE GENOMIC DNA]</scope>
    <source>
        <strain evidence="8">KCTC 52127</strain>
    </source>
</reference>
<evidence type="ECO:0000313" key="7">
    <source>
        <dbReference type="EMBL" id="MFD2567700.1"/>
    </source>
</evidence>
<keyword evidence="8" id="KW-1185">Reference proteome</keyword>
<evidence type="ECO:0000256" key="5">
    <source>
        <dbReference type="ARBA" id="ARBA00023136"/>
    </source>
</evidence>
<dbReference type="Pfam" id="PF01040">
    <property type="entry name" value="UbiA"/>
    <property type="match status" value="1"/>
</dbReference>
<dbReference type="RefSeq" id="WP_379666408.1">
    <property type="nucleotide sequence ID" value="NZ_JBHULH010000004.1"/>
</dbReference>
<organism evidence="7 8">
    <name type="scientific">Pseudotenacibaculum haliotis</name>
    <dbReference type="NCBI Taxonomy" id="1862138"/>
    <lineage>
        <taxon>Bacteria</taxon>
        <taxon>Pseudomonadati</taxon>
        <taxon>Bacteroidota</taxon>
        <taxon>Flavobacteriia</taxon>
        <taxon>Flavobacteriales</taxon>
        <taxon>Flavobacteriaceae</taxon>
        <taxon>Pseudotenacibaculum</taxon>
    </lineage>
</organism>
<keyword evidence="3 6" id="KW-0812">Transmembrane</keyword>
<keyword evidence="4 6" id="KW-1133">Transmembrane helix</keyword>
<dbReference type="Proteomes" id="UP001597508">
    <property type="component" value="Unassembled WGS sequence"/>
</dbReference>
<evidence type="ECO:0000256" key="6">
    <source>
        <dbReference type="SAM" id="Phobius"/>
    </source>
</evidence>
<dbReference type="InterPro" id="IPR044878">
    <property type="entry name" value="UbiA_sf"/>
</dbReference>
<comment type="caution">
    <text evidence="7">The sequence shown here is derived from an EMBL/GenBank/DDBJ whole genome shotgun (WGS) entry which is preliminary data.</text>
</comment>
<dbReference type="EMBL" id="JBHULH010000004">
    <property type="protein sequence ID" value="MFD2567700.1"/>
    <property type="molecule type" value="Genomic_DNA"/>
</dbReference>
<evidence type="ECO:0000313" key="8">
    <source>
        <dbReference type="Proteomes" id="UP001597508"/>
    </source>
</evidence>
<feature type="transmembrane region" description="Helical" evidence="6">
    <location>
        <begin position="137"/>
        <end position="158"/>
    </location>
</feature>
<feature type="transmembrane region" description="Helical" evidence="6">
    <location>
        <begin position="178"/>
        <end position="198"/>
    </location>
</feature>
<dbReference type="Gene3D" id="1.20.120.1780">
    <property type="entry name" value="UbiA prenyltransferase"/>
    <property type="match status" value="1"/>
</dbReference>
<feature type="transmembrane region" description="Helical" evidence="6">
    <location>
        <begin position="231"/>
        <end position="251"/>
    </location>
</feature>